<evidence type="ECO:0000256" key="1">
    <source>
        <dbReference type="SAM" id="MobiDB-lite"/>
    </source>
</evidence>
<dbReference type="Proteomes" id="UP000501240">
    <property type="component" value="Chromosome"/>
</dbReference>
<name>A0A7D4A574_ACTVE</name>
<organism evidence="2 3">
    <name type="scientific">Actinomadura verrucosospora</name>
    <dbReference type="NCBI Taxonomy" id="46165"/>
    <lineage>
        <taxon>Bacteria</taxon>
        <taxon>Bacillati</taxon>
        <taxon>Actinomycetota</taxon>
        <taxon>Actinomycetes</taxon>
        <taxon>Streptosporangiales</taxon>
        <taxon>Thermomonosporaceae</taxon>
        <taxon>Actinomadura</taxon>
    </lineage>
</organism>
<proteinExistence type="predicted"/>
<dbReference type="AlphaFoldDB" id="A0A7D4A574"/>
<feature type="region of interest" description="Disordered" evidence="1">
    <location>
        <begin position="1"/>
        <end position="60"/>
    </location>
</feature>
<dbReference type="EMBL" id="CP053892">
    <property type="protein sequence ID" value="QKG25484.1"/>
    <property type="molecule type" value="Genomic_DNA"/>
</dbReference>
<gene>
    <name evidence="2" type="ORF">ACTIVE_7136</name>
</gene>
<accession>A0A7D4A574</accession>
<dbReference type="RefSeq" id="WP_246342380.1">
    <property type="nucleotide sequence ID" value="NZ_CP053892.1"/>
</dbReference>
<keyword evidence="3" id="KW-1185">Reference proteome</keyword>
<reference evidence="2 3" key="1">
    <citation type="submission" date="2020-05" db="EMBL/GenBank/DDBJ databases">
        <title>Actinomadura verrucosospora NRRL-B18236 (PFL_A860) Genome sequencing and assembly.</title>
        <authorList>
            <person name="Samborskyy M."/>
        </authorList>
    </citation>
    <scope>NUCLEOTIDE SEQUENCE [LARGE SCALE GENOMIC DNA]</scope>
    <source>
        <strain evidence="2 3">NRRL:B18236</strain>
    </source>
</reference>
<evidence type="ECO:0000313" key="3">
    <source>
        <dbReference type="Proteomes" id="UP000501240"/>
    </source>
</evidence>
<feature type="compositionally biased region" description="Low complexity" evidence="1">
    <location>
        <begin position="1"/>
        <end position="39"/>
    </location>
</feature>
<sequence>MTARTRSTPGAARAGASAAEGPARAAPASRDPARTPATTERPDTDRASSDPGSGGGSGRLVERVAEAVAGCRSVAGLTAGPRARIMTYRAGRPLAGVAVRDAEIEVGVVARVERPLPETAEDVRRAVRPLAGDRPVHVLIGDIAEGGAK</sequence>
<protein>
    <submittedName>
        <fullName evidence="2">Uncharacterized protein</fullName>
    </submittedName>
</protein>
<evidence type="ECO:0000313" key="2">
    <source>
        <dbReference type="EMBL" id="QKG25484.1"/>
    </source>
</evidence>